<keyword evidence="1" id="KW-0732">Signal</keyword>
<comment type="caution">
    <text evidence="2">The sequence shown here is derived from an EMBL/GenBank/DDBJ whole genome shotgun (WGS) entry which is preliminary data.</text>
</comment>
<dbReference type="OrthoDB" id="6516376at2759"/>
<feature type="signal peptide" evidence="1">
    <location>
        <begin position="1"/>
        <end position="28"/>
    </location>
</feature>
<keyword evidence="3" id="KW-1185">Reference proteome</keyword>
<feature type="chain" id="PRO_5012867850" description="Secreted protein" evidence="1">
    <location>
        <begin position="29"/>
        <end position="112"/>
    </location>
</feature>
<evidence type="ECO:0000313" key="2">
    <source>
        <dbReference type="EMBL" id="OQR72195.1"/>
    </source>
</evidence>
<gene>
    <name evidence="2" type="ORF">BIW11_01347</name>
</gene>
<evidence type="ECO:0000256" key="1">
    <source>
        <dbReference type="SAM" id="SignalP"/>
    </source>
</evidence>
<organism evidence="2 3">
    <name type="scientific">Tropilaelaps mercedesae</name>
    <dbReference type="NCBI Taxonomy" id="418985"/>
    <lineage>
        <taxon>Eukaryota</taxon>
        <taxon>Metazoa</taxon>
        <taxon>Ecdysozoa</taxon>
        <taxon>Arthropoda</taxon>
        <taxon>Chelicerata</taxon>
        <taxon>Arachnida</taxon>
        <taxon>Acari</taxon>
        <taxon>Parasitiformes</taxon>
        <taxon>Mesostigmata</taxon>
        <taxon>Gamasina</taxon>
        <taxon>Dermanyssoidea</taxon>
        <taxon>Laelapidae</taxon>
        <taxon>Tropilaelaps</taxon>
    </lineage>
</organism>
<accession>A0A1V9XF66</accession>
<evidence type="ECO:0000313" key="3">
    <source>
        <dbReference type="Proteomes" id="UP000192247"/>
    </source>
</evidence>
<dbReference type="AlphaFoldDB" id="A0A1V9XF66"/>
<sequence length="112" mass="12129">MATFIPVLGIGTIAAILLVAVFISEVQCGGYGGWDLGGSYGDHGEHYHVSHAKVAKVSYVKTPIVSTHYVKKPVVSYISKPVKSIHYETKPVVSYKTVPVITKTSHSYGHGW</sequence>
<dbReference type="Proteomes" id="UP000192247">
    <property type="component" value="Unassembled WGS sequence"/>
</dbReference>
<protein>
    <recommendedName>
        <fullName evidence="4">Secreted protein</fullName>
    </recommendedName>
</protein>
<dbReference type="EMBL" id="MNPL01012339">
    <property type="protein sequence ID" value="OQR72195.1"/>
    <property type="molecule type" value="Genomic_DNA"/>
</dbReference>
<dbReference type="InParanoid" id="A0A1V9XF66"/>
<proteinExistence type="predicted"/>
<name>A0A1V9XF66_9ACAR</name>
<evidence type="ECO:0008006" key="4">
    <source>
        <dbReference type="Google" id="ProtNLM"/>
    </source>
</evidence>
<reference evidence="2 3" key="1">
    <citation type="journal article" date="2017" name="Gigascience">
        <title>Draft genome of the honey bee ectoparasitic mite, Tropilaelaps mercedesae, is shaped by the parasitic life history.</title>
        <authorList>
            <person name="Dong X."/>
            <person name="Armstrong S.D."/>
            <person name="Xia D."/>
            <person name="Makepeace B.L."/>
            <person name="Darby A.C."/>
            <person name="Kadowaki T."/>
        </authorList>
    </citation>
    <scope>NUCLEOTIDE SEQUENCE [LARGE SCALE GENOMIC DNA]</scope>
    <source>
        <strain evidence="2">Wuxi-XJTLU</strain>
    </source>
</reference>